<comment type="subcellular location">
    <subcellularLocation>
        <location evidence="1">Membrane</location>
        <topology evidence="1">Multi-pass membrane protein</topology>
    </subcellularLocation>
</comment>
<dbReference type="EMBL" id="UHDZ01000001">
    <property type="protein sequence ID" value="SUM72981.1"/>
    <property type="molecule type" value="Genomic_DNA"/>
</dbReference>
<evidence type="ECO:0000256" key="2">
    <source>
        <dbReference type="ARBA" id="ARBA00022692"/>
    </source>
</evidence>
<dbReference type="GeneID" id="63936084"/>
<feature type="compositionally biased region" description="Basic and acidic residues" evidence="5">
    <location>
        <begin position="140"/>
        <end position="175"/>
    </location>
</feature>
<protein>
    <submittedName>
        <fullName evidence="8">Membrane protein</fullName>
    </submittedName>
</protein>
<evidence type="ECO:0000256" key="1">
    <source>
        <dbReference type="ARBA" id="ARBA00004141"/>
    </source>
</evidence>
<dbReference type="GO" id="GO:0016020">
    <property type="term" value="C:membrane"/>
    <property type="evidence" value="ECO:0007669"/>
    <property type="project" value="UniProtKB-SubCell"/>
</dbReference>
<evidence type="ECO:0000313" key="9">
    <source>
        <dbReference type="Proteomes" id="UP000255425"/>
    </source>
</evidence>
<keyword evidence="3 6" id="KW-1133">Transmembrane helix</keyword>
<organism evidence="8 9">
    <name type="scientific">Staphylococcus saccharolyticus</name>
    <dbReference type="NCBI Taxonomy" id="33028"/>
    <lineage>
        <taxon>Bacteria</taxon>
        <taxon>Bacillati</taxon>
        <taxon>Bacillota</taxon>
        <taxon>Bacilli</taxon>
        <taxon>Bacillales</taxon>
        <taxon>Staphylococcaceae</taxon>
        <taxon>Staphylococcus</taxon>
    </lineage>
</organism>
<evidence type="ECO:0000256" key="3">
    <source>
        <dbReference type="ARBA" id="ARBA00022989"/>
    </source>
</evidence>
<evidence type="ECO:0000256" key="6">
    <source>
        <dbReference type="SAM" id="Phobius"/>
    </source>
</evidence>
<dbReference type="RefSeq" id="WP_115313601.1">
    <property type="nucleotide sequence ID" value="NZ_CP066042.1"/>
</dbReference>
<keyword evidence="2 6" id="KW-0812">Transmembrane</keyword>
<name>A0A380H721_9STAP</name>
<feature type="transmembrane region" description="Helical" evidence="6">
    <location>
        <begin position="7"/>
        <end position="31"/>
    </location>
</feature>
<accession>A0A380H721</accession>
<keyword evidence="9" id="KW-1185">Reference proteome</keyword>
<evidence type="ECO:0000256" key="5">
    <source>
        <dbReference type="SAM" id="MobiDB-lite"/>
    </source>
</evidence>
<dbReference type="Pfam" id="PF13273">
    <property type="entry name" value="DUF4064"/>
    <property type="match status" value="1"/>
</dbReference>
<reference evidence="8 9" key="1">
    <citation type="submission" date="2018-06" db="EMBL/GenBank/DDBJ databases">
        <authorList>
            <consortium name="Pathogen Informatics"/>
            <person name="Doyle S."/>
        </authorList>
    </citation>
    <scope>NUCLEOTIDE SEQUENCE [LARGE SCALE GENOMIC DNA]</scope>
    <source>
        <strain evidence="8 9">NCTC11807</strain>
    </source>
</reference>
<evidence type="ECO:0000259" key="7">
    <source>
        <dbReference type="Pfam" id="PF13273"/>
    </source>
</evidence>
<dbReference type="Proteomes" id="UP000255425">
    <property type="component" value="Unassembled WGS sequence"/>
</dbReference>
<proteinExistence type="predicted"/>
<sequence>MNKKVEISLAWVANGLSFLYLLITSISLLFMNNDSYQQQYNDMLKQFTGAQQNLSSEVVYLSIVLSIGILAFSTILGVFGALTIKGRKNLAGGLLIAAAIIGFFTSNIIAAILWIIAAIKLFSKKEPSQKDNLHQQYNETNKRTTNDYKQPRQNDEKWDPDKELRNRKKDDPYIY</sequence>
<evidence type="ECO:0000313" key="8">
    <source>
        <dbReference type="EMBL" id="SUM72981.1"/>
    </source>
</evidence>
<feature type="domain" description="DUF4064" evidence="7">
    <location>
        <begin position="2"/>
        <end position="105"/>
    </location>
</feature>
<keyword evidence="4 6" id="KW-0472">Membrane</keyword>
<feature type="region of interest" description="Disordered" evidence="5">
    <location>
        <begin position="130"/>
        <end position="175"/>
    </location>
</feature>
<dbReference type="AlphaFoldDB" id="A0A380H721"/>
<feature type="transmembrane region" description="Helical" evidence="6">
    <location>
        <begin position="94"/>
        <end position="119"/>
    </location>
</feature>
<gene>
    <name evidence="8" type="ORF">NCTC11807_01937</name>
</gene>
<dbReference type="InterPro" id="IPR025273">
    <property type="entry name" value="DUF4064"/>
</dbReference>
<evidence type="ECO:0000256" key="4">
    <source>
        <dbReference type="ARBA" id="ARBA00023136"/>
    </source>
</evidence>
<feature type="transmembrane region" description="Helical" evidence="6">
    <location>
        <begin position="58"/>
        <end position="82"/>
    </location>
</feature>
<dbReference type="InterPro" id="IPR035906">
    <property type="entry name" value="MetI-like_sf"/>
</dbReference>
<dbReference type="Gene3D" id="1.10.3720.10">
    <property type="entry name" value="MetI-like"/>
    <property type="match status" value="1"/>
</dbReference>